<keyword evidence="1" id="KW-0732">Signal</keyword>
<gene>
    <name evidence="2" type="primary">omp30</name>
    <name evidence="2" type="ordered locus">HH_1677</name>
</gene>
<dbReference type="Proteomes" id="UP000002495">
    <property type="component" value="Chromosome"/>
</dbReference>
<name>Q7VFJ9_HELHP</name>
<keyword evidence="3" id="KW-1185">Reference proteome</keyword>
<evidence type="ECO:0000313" key="3">
    <source>
        <dbReference type="Proteomes" id="UP000002495"/>
    </source>
</evidence>
<accession>Q7VFJ9</accession>
<dbReference type="HOGENOM" id="CLU_026212_4_0_7"/>
<dbReference type="InterPro" id="IPR011250">
    <property type="entry name" value="OMP/PagP_B-barrel"/>
</dbReference>
<protein>
    <recommendedName>
        <fullName evidence="4">Outer membrane beta-barrel protein</fullName>
    </recommendedName>
</protein>
<evidence type="ECO:0008006" key="4">
    <source>
        <dbReference type="Google" id="ProtNLM"/>
    </source>
</evidence>
<dbReference type="EMBL" id="AE017125">
    <property type="protein sequence ID" value="AAP78274.1"/>
    <property type="molecule type" value="Genomic_DNA"/>
</dbReference>
<feature type="signal peptide" evidence="1">
    <location>
        <begin position="1"/>
        <end position="20"/>
    </location>
</feature>
<dbReference type="SUPFAM" id="SSF56925">
    <property type="entry name" value="OMPA-like"/>
    <property type="match status" value="1"/>
</dbReference>
<dbReference type="TCDB" id="1.B.27.2.2">
    <property type="family name" value="the helicobacter outer membrane porin (hop) family"/>
</dbReference>
<dbReference type="STRING" id="235279.HH_1677"/>
<feature type="chain" id="PRO_5004292493" description="Outer membrane beta-barrel protein" evidence="1">
    <location>
        <begin position="21"/>
        <end position="209"/>
    </location>
</feature>
<dbReference type="Pfam" id="PF01856">
    <property type="entry name" value="HP_OMP"/>
    <property type="match status" value="1"/>
</dbReference>
<dbReference type="PRINTS" id="PR01776">
    <property type="entry name" value="HPOMPFAMILY"/>
</dbReference>
<dbReference type="KEGG" id="hhe:HH_1677"/>
<proteinExistence type="predicted"/>
<evidence type="ECO:0000313" key="2">
    <source>
        <dbReference type="EMBL" id="AAP78274.1"/>
    </source>
</evidence>
<dbReference type="OrthoDB" id="5319509at2"/>
<evidence type="ECO:0000256" key="1">
    <source>
        <dbReference type="SAM" id="SignalP"/>
    </source>
</evidence>
<organism evidence="2 3">
    <name type="scientific">Helicobacter hepaticus (strain ATCC 51449 / 3B1)</name>
    <dbReference type="NCBI Taxonomy" id="235279"/>
    <lineage>
        <taxon>Bacteria</taxon>
        <taxon>Pseudomonadati</taxon>
        <taxon>Campylobacterota</taxon>
        <taxon>Epsilonproteobacteria</taxon>
        <taxon>Campylobacterales</taxon>
        <taxon>Helicobacteraceae</taxon>
        <taxon>Helicobacter</taxon>
    </lineage>
</organism>
<dbReference type="InterPro" id="IPR002718">
    <property type="entry name" value="OMP_Helicobacter"/>
</dbReference>
<reference evidence="2 3" key="1">
    <citation type="journal article" date="2003" name="Proc. Natl. Acad. Sci. U.S.A.">
        <title>The complete genome sequence of the carcinogenic bacterium Helicobacter hepaticus.</title>
        <authorList>
            <person name="Suerbaum S."/>
            <person name="Josenhans C."/>
            <person name="Sterzenbach T."/>
            <person name="Drescher B."/>
            <person name="Brandt P."/>
            <person name="Bell M."/>
            <person name="Droege M."/>
            <person name="Fartmann B."/>
            <person name="Fischer H.-P."/>
            <person name="Ge Z."/>
            <person name="Hoerster A."/>
            <person name="Holland R."/>
            <person name="Klein K."/>
            <person name="Koenig J."/>
            <person name="Macko L."/>
            <person name="Mendz G.L."/>
            <person name="Nyakatura G."/>
            <person name="Schauer D.B."/>
            <person name="Shen Z."/>
            <person name="Weber J."/>
            <person name="Frosch M."/>
            <person name="Fox J.G."/>
        </authorList>
    </citation>
    <scope>NUCLEOTIDE SEQUENCE [LARGE SCALE GENOMIC DNA]</scope>
    <source>
        <strain evidence="3">ATCC 51449 / 3B1</strain>
    </source>
</reference>
<sequence length="209" mass="22243">MKTKKLLVSSVVALVLSSSALVGEESGAFFGVGIGHGAGEREYVENGAKDKAVGAGASYEIIAGYKQFFTSDVGLRYYANFTYANFNDENPGKTTLMNYGVNVDALFNFITSESANFGAFVGVGVGSNTIDNKDFSDIQAAGINLKKTGLDVSLNLGLRSVVDTKHSLEAIVRVPLVAMTLFDGNVAGTQVKLTASRNYNIGVRYIYSF</sequence>
<dbReference type="AlphaFoldDB" id="Q7VFJ9"/>
<dbReference type="RefSeq" id="WP_011116516.1">
    <property type="nucleotide sequence ID" value="NC_004917.1"/>
</dbReference>